<dbReference type="Proteomes" id="UP000282086">
    <property type="component" value="Chromosome"/>
</dbReference>
<organism evidence="1 2">
    <name type="scientific">Salmonella enterica I</name>
    <dbReference type="NCBI Taxonomy" id="59201"/>
    <lineage>
        <taxon>Bacteria</taxon>
        <taxon>Pseudomonadati</taxon>
        <taxon>Pseudomonadota</taxon>
        <taxon>Gammaproteobacteria</taxon>
        <taxon>Enterobacterales</taxon>
        <taxon>Enterobacteriaceae</taxon>
        <taxon>Salmonella</taxon>
    </lineage>
</organism>
<dbReference type="AlphaFoldDB" id="A0A447N0T5"/>
<evidence type="ECO:0000313" key="1">
    <source>
        <dbReference type="EMBL" id="VDZ96879.1"/>
    </source>
</evidence>
<proteinExistence type="predicted"/>
<dbReference type="EMBL" id="LR134140">
    <property type="protein sequence ID" value="VDZ96879.1"/>
    <property type="molecule type" value="Genomic_DNA"/>
</dbReference>
<accession>A0A447N0T5</accession>
<name>A0A447N0T5_SALET</name>
<reference evidence="1 2" key="1">
    <citation type="submission" date="2018-12" db="EMBL/GenBank/DDBJ databases">
        <authorList>
            <consortium name="Pathogen Informatics"/>
        </authorList>
    </citation>
    <scope>NUCLEOTIDE SEQUENCE [LARGE SCALE GENOMIC DNA]</scope>
    <source>
        <strain evidence="1 2">NCTC129</strain>
    </source>
</reference>
<protein>
    <submittedName>
        <fullName evidence="1">FdhE protein</fullName>
    </submittedName>
</protein>
<gene>
    <name evidence="1" type="primary">fdhE_1</name>
    <name evidence="1" type="ORF">NCTC129_03067</name>
</gene>
<evidence type="ECO:0000313" key="2">
    <source>
        <dbReference type="Proteomes" id="UP000282086"/>
    </source>
</evidence>
<sequence>MSIRIIPQDELGSSEKRTADMIPPVIVPPDSKTSTTAAPNVCASWLKITRWAITCALPRLSRTRRKWCCTIIRWRWI</sequence>